<proteinExistence type="predicted"/>
<reference evidence="2 3" key="1">
    <citation type="journal article" date="2009" name="Int. J. Syst. Evol. Microbiol.">
        <title>Paenibacillus contaminans sp. nov., isolated from a contaminated laboratory plate.</title>
        <authorList>
            <person name="Chou J.H."/>
            <person name="Lee J.H."/>
            <person name="Lin M.C."/>
            <person name="Chang P.S."/>
            <person name="Arun A.B."/>
            <person name="Young C.C."/>
            <person name="Chen W.M."/>
        </authorList>
    </citation>
    <scope>NUCLEOTIDE SEQUENCE [LARGE SCALE GENOMIC DNA]</scope>
    <source>
        <strain evidence="2 3">CKOBP-6</strain>
    </source>
</reference>
<name>A0A329MMR4_9BACL</name>
<keyword evidence="3" id="KW-1185">Reference proteome</keyword>
<dbReference type="InterPro" id="IPR025916">
    <property type="entry name" value="YdjO"/>
</dbReference>
<feature type="region of interest" description="Disordered" evidence="1">
    <location>
        <begin position="1"/>
        <end position="31"/>
    </location>
</feature>
<gene>
    <name evidence="2" type="ORF">DQG23_12535</name>
</gene>
<feature type="compositionally biased region" description="Basic and acidic residues" evidence="1">
    <location>
        <begin position="21"/>
        <end position="31"/>
    </location>
</feature>
<evidence type="ECO:0000313" key="2">
    <source>
        <dbReference type="EMBL" id="RAV20912.1"/>
    </source>
</evidence>
<dbReference type="EMBL" id="QMFB01000006">
    <property type="protein sequence ID" value="RAV20912.1"/>
    <property type="molecule type" value="Genomic_DNA"/>
</dbReference>
<evidence type="ECO:0008006" key="4">
    <source>
        <dbReference type="Google" id="ProtNLM"/>
    </source>
</evidence>
<dbReference type="OrthoDB" id="1955171at2"/>
<sequence length="93" mass="10568">MHIRPSDETQTQGEQGNAVQESKEAVQPKPELKHTVVWRCKDSACKAWVREEFAESEYPPCPLCKGPTIRTFKFLPDMPKKKTRKPKAGGSKK</sequence>
<dbReference type="AlphaFoldDB" id="A0A329MMR4"/>
<dbReference type="Pfam" id="PF14169">
    <property type="entry name" value="YdjO"/>
    <property type="match status" value="1"/>
</dbReference>
<dbReference type="RefSeq" id="WP_113031192.1">
    <property type="nucleotide sequence ID" value="NZ_QMFB01000006.1"/>
</dbReference>
<protein>
    <recommendedName>
        <fullName evidence="4">Cold-shock protein</fullName>
    </recommendedName>
</protein>
<dbReference type="Proteomes" id="UP000250369">
    <property type="component" value="Unassembled WGS sequence"/>
</dbReference>
<evidence type="ECO:0000313" key="3">
    <source>
        <dbReference type="Proteomes" id="UP000250369"/>
    </source>
</evidence>
<feature type="compositionally biased region" description="Polar residues" evidence="1">
    <location>
        <begin position="8"/>
        <end position="20"/>
    </location>
</feature>
<organism evidence="2 3">
    <name type="scientific">Paenibacillus contaminans</name>
    <dbReference type="NCBI Taxonomy" id="450362"/>
    <lineage>
        <taxon>Bacteria</taxon>
        <taxon>Bacillati</taxon>
        <taxon>Bacillota</taxon>
        <taxon>Bacilli</taxon>
        <taxon>Bacillales</taxon>
        <taxon>Paenibacillaceae</taxon>
        <taxon>Paenibacillus</taxon>
    </lineage>
</organism>
<comment type="caution">
    <text evidence="2">The sequence shown here is derived from an EMBL/GenBank/DDBJ whole genome shotgun (WGS) entry which is preliminary data.</text>
</comment>
<evidence type="ECO:0000256" key="1">
    <source>
        <dbReference type="SAM" id="MobiDB-lite"/>
    </source>
</evidence>
<accession>A0A329MMR4</accession>